<evidence type="ECO:0000313" key="2">
    <source>
        <dbReference type="Proteomes" id="UP000279275"/>
    </source>
</evidence>
<dbReference type="Proteomes" id="UP000279275">
    <property type="component" value="Unassembled WGS sequence"/>
</dbReference>
<sequence>MGRLVLGPDVEGATAQLRAILPEDRFTELTDDCAALDFAQLSPTMARTADTALTCQRRRRFSIQR</sequence>
<keyword evidence="2" id="KW-1185">Reference proteome</keyword>
<dbReference type="AlphaFoldDB" id="A0A3M2LB87"/>
<comment type="caution">
    <text evidence="1">The sequence shown here is derived from an EMBL/GenBank/DDBJ whole genome shotgun (WGS) entry which is preliminary data.</text>
</comment>
<reference evidence="1 2" key="1">
    <citation type="submission" date="2018-10" db="EMBL/GenBank/DDBJ databases">
        <title>Isolation from cow dung.</title>
        <authorList>
            <person name="Ling L."/>
        </authorList>
    </citation>
    <scope>NUCLEOTIDE SEQUENCE [LARGE SCALE GENOMIC DNA]</scope>
    <source>
        <strain evidence="1 2">NEAU-LL90</strain>
    </source>
</reference>
<proteinExistence type="predicted"/>
<dbReference type="EMBL" id="RFFH01000003">
    <property type="protein sequence ID" value="RMI33205.1"/>
    <property type="molecule type" value="Genomic_DNA"/>
</dbReference>
<gene>
    <name evidence="1" type="ORF">EBN03_08370</name>
</gene>
<name>A0A3M2LB87_9NOCA</name>
<protein>
    <submittedName>
        <fullName evidence="1">Uncharacterized protein</fullName>
    </submittedName>
</protein>
<organism evidence="1 2">
    <name type="scientific">Nocardia stercoris</name>
    <dbReference type="NCBI Taxonomy" id="2483361"/>
    <lineage>
        <taxon>Bacteria</taxon>
        <taxon>Bacillati</taxon>
        <taxon>Actinomycetota</taxon>
        <taxon>Actinomycetes</taxon>
        <taxon>Mycobacteriales</taxon>
        <taxon>Nocardiaceae</taxon>
        <taxon>Nocardia</taxon>
    </lineage>
</organism>
<evidence type="ECO:0000313" key="1">
    <source>
        <dbReference type="EMBL" id="RMI33205.1"/>
    </source>
</evidence>
<accession>A0A3M2LB87</accession>